<accession>A0A6C0CH34</accession>
<dbReference type="NCBIfam" id="TIGR00231">
    <property type="entry name" value="small_GTP"/>
    <property type="match status" value="1"/>
</dbReference>
<keyword evidence="1" id="KW-0547">Nucleotide-binding</keyword>
<evidence type="ECO:0000256" key="2">
    <source>
        <dbReference type="ARBA" id="ARBA00023134"/>
    </source>
</evidence>
<proteinExistence type="predicted"/>
<protein>
    <recommendedName>
        <fullName evidence="4">GTP-binding protein</fullName>
    </recommendedName>
</protein>
<dbReference type="GO" id="GO:0005525">
    <property type="term" value="F:GTP binding"/>
    <property type="evidence" value="ECO:0007669"/>
    <property type="project" value="UniProtKB-KW"/>
</dbReference>
<dbReference type="InterPro" id="IPR050227">
    <property type="entry name" value="Rab"/>
</dbReference>
<reference evidence="3" key="1">
    <citation type="journal article" date="2020" name="Nature">
        <title>Giant virus diversity and host interactions through global metagenomics.</title>
        <authorList>
            <person name="Schulz F."/>
            <person name="Roux S."/>
            <person name="Paez-Espino D."/>
            <person name="Jungbluth S."/>
            <person name="Walsh D.A."/>
            <person name="Denef V.J."/>
            <person name="McMahon K.D."/>
            <person name="Konstantinidis K.T."/>
            <person name="Eloe-Fadrosh E.A."/>
            <person name="Kyrpides N.C."/>
            <person name="Woyke T."/>
        </authorList>
    </citation>
    <scope>NUCLEOTIDE SEQUENCE</scope>
    <source>
        <strain evidence="3">GVMAG-M-3300021079-18</strain>
    </source>
</reference>
<dbReference type="SMART" id="SM00173">
    <property type="entry name" value="RAS"/>
    <property type="match status" value="1"/>
</dbReference>
<dbReference type="FunFam" id="3.40.50.300:FF:001447">
    <property type="entry name" value="Ras-related protein Rab-1B"/>
    <property type="match status" value="1"/>
</dbReference>
<evidence type="ECO:0008006" key="4">
    <source>
        <dbReference type="Google" id="ProtNLM"/>
    </source>
</evidence>
<dbReference type="SMART" id="SM00175">
    <property type="entry name" value="RAB"/>
    <property type="match status" value="1"/>
</dbReference>
<evidence type="ECO:0000256" key="1">
    <source>
        <dbReference type="ARBA" id="ARBA00022741"/>
    </source>
</evidence>
<keyword evidence="2" id="KW-0342">GTP-binding</keyword>
<dbReference type="EMBL" id="MN739414">
    <property type="protein sequence ID" value="QHT03603.1"/>
    <property type="molecule type" value="Genomic_DNA"/>
</dbReference>
<dbReference type="PROSITE" id="PS51419">
    <property type="entry name" value="RAB"/>
    <property type="match status" value="1"/>
</dbReference>
<name>A0A6C0CH34_9ZZZZ</name>
<evidence type="ECO:0000313" key="3">
    <source>
        <dbReference type="EMBL" id="QHT03603.1"/>
    </source>
</evidence>
<dbReference type="InterPro" id="IPR005225">
    <property type="entry name" value="Small_GTP-bd"/>
</dbReference>
<dbReference type="InterPro" id="IPR001806">
    <property type="entry name" value="Small_GTPase"/>
</dbReference>
<sequence length="207" mass="23099">MEPVYIFKVVLLGDPMVGKSAFIKRCTSGSFNSNYVKRVGVDFTSKTVQLPDGKQAHIHFWDILGSSRVIDQPSIYFRNTHGAIVMYDSNEPNGKAHVAEWKTLLETYATLDGKPCNPPTILVANKLDLVCKKSDEYDREELMATTDTLGFVAGYPCSVAANWNVDPIIRTLINRMIETQPIANLEKEVTLFEDNGNPEEKPGCIVQ</sequence>
<dbReference type="GO" id="GO:0003924">
    <property type="term" value="F:GTPase activity"/>
    <property type="evidence" value="ECO:0007669"/>
    <property type="project" value="InterPro"/>
</dbReference>
<dbReference type="InterPro" id="IPR027417">
    <property type="entry name" value="P-loop_NTPase"/>
</dbReference>
<dbReference type="PANTHER" id="PTHR47977">
    <property type="entry name" value="RAS-RELATED PROTEIN RAB"/>
    <property type="match status" value="1"/>
</dbReference>
<dbReference type="AlphaFoldDB" id="A0A6C0CH34"/>
<dbReference type="Pfam" id="PF00071">
    <property type="entry name" value="Ras"/>
    <property type="match status" value="1"/>
</dbReference>
<dbReference type="SUPFAM" id="SSF52540">
    <property type="entry name" value="P-loop containing nucleoside triphosphate hydrolases"/>
    <property type="match status" value="1"/>
</dbReference>
<dbReference type="Gene3D" id="3.40.50.300">
    <property type="entry name" value="P-loop containing nucleotide triphosphate hydrolases"/>
    <property type="match status" value="1"/>
</dbReference>
<organism evidence="3">
    <name type="scientific">viral metagenome</name>
    <dbReference type="NCBI Taxonomy" id="1070528"/>
    <lineage>
        <taxon>unclassified sequences</taxon>
        <taxon>metagenomes</taxon>
        <taxon>organismal metagenomes</taxon>
    </lineage>
</organism>
<dbReference type="PRINTS" id="PR00449">
    <property type="entry name" value="RASTRNSFRMNG"/>
</dbReference>